<protein>
    <submittedName>
        <fullName evidence="1">Uncharacterized protein</fullName>
    </submittedName>
</protein>
<dbReference type="Proteomes" id="UP000663828">
    <property type="component" value="Unassembled WGS sequence"/>
</dbReference>
<accession>A0A816FU49</accession>
<proteinExistence type="predicted"/>
<name>A0A816FU49_ADIRI</name>
<evidence type="ECO:0000313" key="1">
    <source>
        <dbReference type="EMBL" id="CAF1665794.1"/>
    </source>
</evidence>
<dbReference type="EMBL" id="CAJNOR010012121">
    <property type="protein sequence ID" value="CAF1665794.1"/>
    <property type="molecule type" value="Genomic_DNA"/>
</dbReference>
<keyword evidence="2" id="KW-1185">Reference proteome</keyword>
<organism evidence="1 2">
    <name type="scientific">Adineta ricciae</name>
    <name type="common">Rotifer</name>
    <dbReference type="NCBI Taxonomy" id="249248"/>
    <lineage>
        <taxon>Eukaryota</taxon>
        <taxon>Metazoa</taxon>
        <taxon>Spiralia</taxon>
        <taxon>Gnathifera</taxon>
        <taxon>Rotifera</taxon>
        <taxon>Eurotatoria</taxon>
        <taxon>Bdelloidea</taxon>
        <taxon>Adinetida</taxon>
        <taxon>Adinetidae</taxon>
        <taxon>Adineta</taxon>
    </lineage>
</organism>
<dbReference type="AlphaFoldDB" id="A0A816FU49"/>
<reference evidence="1" key="1">
    <citation type="submission" date="2021-02" db="EMBL/GenBank/DDBJ databases">
        <authorList>
            <person name="Nowell W R."/>
        </authorList>
    </citation>
    <scope>NUCLEOTIDE SEQUENCE</scope>
</reference>
<comment type="caution">
    <text evidence="1">The sequence shown here is derived from an EMBL/GenBank/DDBJ whole genome shotgun (WGS) entry which is preliminary data.</text>
</comment>
<gene>
    <name evidence="1" type="ORF">XAT740_LOCUS57742</name>
</gene>
<sequence length="60" mass="7000">RQLTGGQPRVNDLKFLVLRVPFLSMHCIAKQIDGSWRPTKPPISPIKHAAVEPFDWRFFR</sequence>
<feature type="non-terminal residue" evidence="1">
    <location>
        <position position="1"/>
    </location>
</feature>
<evidence type="ECO:0000313" key="2">
    <source>
        <dbReference type="Proteomes" id="UP000663828"/>
    </source>
</evidence>